<proteinExistence type="predicted"/>
<name>A0A7S4N4R0_9STRA</name>
<dbReference type="AlphaFoldDB" id="A0A7S4N4R0"/>
<reference evidence="1" key="1">
    <citation type="submission" date="2021-01" db="EMBL/GenBank/DDBJ databases">
        <authorList>
            <person name="Corre E."/>
            <person name="Pelletier E."/>
            <person name="Niang G."/>
            <person name="Scheremetjew M."/>
            <person name="Finn R."/>
            <person name="Kale V."/>
            <person name="Holt S."/>
            <person name="Cochrane G."/>
            <person name="Meng A."/>
            <person name="Brown T."/>
            <person name="Cohen L."/>
        </authorList>
    </citation>
    <scope>NUCLEOTIDE SEQUENCE</scope>
    <source>
        <strain evidence="1">Isolate 1302-5</strain>
    </source>
</reference>
<organism evidence="1">
    <name type="scientific">Odontella aurita</name>
    <dbReference type="NCBI Taxonomy" id="265563"/>
    <lineage>
        <taxon>Eukaryota</taxon>
        <taxon>Sar</taxon>
        <taxon>Stramenopiles</taxon>
        <taxon>Ochrophyta</taxon>
        <taxon>Bacillariophyta</taxon>
        <taxon>Mediophyceae</taxon>
        <taxon>Biddulphiophycidae</taxon>
        <taxon>Eupodiscales</taxon>
        <taxon>Odontellaceae</taxon>
        <taxon>Odontella</taxon>
    </lineage>
</organism>
<protein>
    <submittedName>
        <fullName evidence="1">Uncharacterized protein</fullName>
    </submittedName>
</protein>
<evidence type="ECO:0000313" key="1">
    <source>
        <dbReference type="EMBL" id="CAE2264350.1"/>
    </source>
</evidence>
<dbReference type="EMBL" id="HBKQ01040946">
    <property type="protein sequence ID" value="CAE2264350.1"/>
    <property type="molecule type" value="Transcribed_RNA"/>
</dbReference>
<accession>A0A7S4N4R0</accession>
<sequence length="214" mass="24564">MEHDKRHANSDWIVFFTWSRGWPREVLHIRQQLCKKNRLSIHIIDVSAWGVSTTLLIEAKIFSFTCGSLDGRVELKTSHKKLFQFRVRRNPKDKLNTSRSMKLHHALLAFILAVPLVCADEMEGIDYDTRALGKVKKCRDRCESRRSCSDMDSSSEDNCKDNCKQVCKSKYGKSSRRCNTSSERSCFNSCKKSASCSDSSDEKACKRSCRDDCC</sequence>
<gene>
    <name evidence="1" type="ORF">OAUR00152_LOCUS28228</name>
</gene>